<feature type="region of interest" description="Disordered" evidence="1">
    <location>
        <begin position="32"/>
        <end position="55"/>
    </location>
</feature>
<evidence type="ECO:0000256" key="1">
    <source>
        <dbReference type="SAM" id="MobiDB-lite"/>
    </source>
</evidence>
<organism evidence="2 3">
    <name type="scientific">Mycena pura</name>
    <dbReference type="NCBI Taxonomy" id="153505"/>
    <lineage>
        <taxon>Eukaryota</taxon>
        <taxon>Fungi</taxon>
        <taxon>Dikarya</taxon>
        <taxon>Basidiomycota</taxon>
        <taxon>Agaricomycotina</taxon>
        <taxon>Agaricomycetes</taxon>
        <taxon>Agaricomycetidae</taxon>
        <taxon>Agaricales</taxon>
        <taxon>Marasmiineae</taxon>
        <taxon>Mycenaceae</taxon>
        <taxon>Mycena</taxon>
    </lineage>
</organism>
<evidence type="ECO:0000313" key="3">
    <source>
        <dbReference type="Proteomes" id="UP001219525"/>
    </source>
</evidence>
<dbReference type="EMBL" id="JARJCW010000055">
    <property type="protein sequence ID" value="KAJ7202376.1"/>
    <property type="molecule type" value="Genomic_DNA"/>
</dbReference>
<dbReference type="Proteomes" id="UP001219525">
    <property type="component" value="Unassembled WGS sequence"/>
</dbReference>
<sequence>MAMDDSVNSKRALAITTLLGALPRSIAIAKKEDNINTDDRPRRKHKLDEKGAGNA</sequence>
<proteinExistence type="predicted"/>
<protein>
    <submittedName>
        <fullName evidence="2">Uncharacterized protein</fullName>
    </submittedName>
</protein>
<keyword evidence="3" id="KW-1185">Reference proteome</keyword>
<gene>
    <name evidence="2" type="ORF">GGX14DRAFT_570871</name>
</gene>
<name>A0AAD6Y6S9_9AGAR</name>
<comment type="caution">
    <text evidence="2">The sequence shown here is derived from an EMBL/GenBank/DDBJ whole genome shotgun (WGS) entry which is preliminary data.</text>
</comment>
<accession>A0AAD6Y6S9</accession>
<reference evidence="2" key="1">
    <citation type="submission" date="2023-03" db="EMBL/GenBank/DDBJ databases">
        <title>Massive genome expansion in bonnet fungi (Mycena s.s.) driven by repeated elements and novel gene families across ecological guilds.</title>
        <authorList>
            <consortium name="Lawrence Berkeley National Laboratory"/>
            <person name="Harder C.B."/>
            <person name="Miyauchi S."/>
            <person name="Viragh M."/>
            <person name="Kuo A."/>
            <person name="Thoen E."/>
            <person name="Andreopoulos B."/>
            <person name="Lu D."/>
            <person name="Skrede I."/>
            <person name="Drula E."/>
            <person name="Henrissat B."/>
            <person name="Morin E."/>
            <person name="Kohler A."/>
            <person name="Barry K."/>
            <person name="LaButti K."/>
            <person name="Morin E."/>
            <person name="Salamov A."/>
            <person name="Lipzen A."/>
            <person name="Mereny Z."/>
            <person name="Hegedus B."/>
            <person name="Baldrian P."/>
            <person name="Stursova M."/>
            <person name="Weitz H."/>
            <person name="Taylor A."/>
            <person name="Grigoriev I.V."/>
            <person name="Nagy L.G."/>
            <person name="Martin F."/>
            <person name="Kauserud H."/>
        </authorList>
    </citation>
    <scope>NUCLEOTIDE SEQUENCE</scope>
    <source>
        <strain evidence="2">9144</strain>
    </source>
</reference>
<dbReference type="AlphaFoldDB" id="A0AAD6Y6S9"/>
<evidence type="ECO:0000313" key="2">
    <source>
        <dbReference type="EMBL" id="KAJ7202376.1"/>
    </source>
</evidence>